<evidence type="ECO:0000256" key="4">
    <source>
        <dbReference type="ARBA" id="ARBA00022827"/>
    </source>
</evidence>
<dbReference type="Gene3D" id="1.20.140.10">
    <property type="entry name" value="Butyryl-CoA Dehydrogenase, subunit A, domain 3"/>
    <property type="match status" value="1"/>
</dbReference>
<evidence type="ECO:0000256" key="2">
    <source>
        <dbReference type="ARBA" id="ARBA00009347"/>
    </source>
</evidence>
<comment type="cofactor">
    <cofactor evidence="1">
        <name>FAD</name>
        <dbReference type="ChEBI" id="CHEBI:57692"/>
    </cofactor>
</comment>
<name>A0A6J7JLN5_9ZZZZ</name>
<dbReference type="InterPro" id="IPR013786">
    <property type="entry name" value="AcylCoA_DH/ox_N"/>
</dbReference>
<dbReference type="AlphaFoldDB" id="A0A6J7JLN5"/>
<dbReference type="Pfam" id="PF02771">
    <property type="entry name" value="Acyl-CoA_dh_N"/>
    <property type="match status" value="1"/>
</dbReference>
<dbReference type="InterPro" id="IPR037069">
    <property type="entry name" value="AcylCoA_DH/ox_N_sf"/>
</dbReference>
<sequence length="410" mass="45279">MDDAKILDSAEDAEFRAQAREFLSAHAALRMGTDRTTLLSTDASREAELAHIAAARTWQRTLFDHGWAGIAWPKNYGGRGGTREQAKIFAEEEVRYEVNTGALSIGLQMVGPTLLEHGSEEQKLKFLPEMLRGEALWCQLFSEPGAGSDLAGLTTRAELDGDEYLVNGQKVWTSSAHVADWGMMIARTDWDVPKHRGISYFLMDMRSPGIEVRPLVQITGFAHFNEVFLTDVKVPAANLVDQPGNGWRVANTTLSNERNMIGSGSGISFQSILELAHSLDRGDDPLVRQELAHSYTRFHLVLWLAGRARARASRGDHLGPEASVLKLLASQKMAADGDLVMALQGAGGMLRLEDAPFDGMWQSYFLNQWSVRIGGGTEQIQRNVLGERVLGLPSENRPDKVLPFKDVPRN</sequence>
<dbReference type="InterPro" id="IPR046373">
    <property type="entry name" value="Acyl-CoA_Oxase/DH_mid-dom_sf"/>
</dbReference>
<evidence type="ECO:0000259" key="7">
    <source>
        <dbReference type="Pfam" id="PF02770"/>
    </source>
</evidence>
<dbReference type="EMBL" id="CAFBNL010000006">
    <property type="protein sequence ID" value="CAB4943022.1"/>
    <property type="molecule type" value="Genomic_DNA"/>
</dbReference>
<keyword evidence="5" id="KW-0560">Oxidoreductase</keyword>
<dbReference type="GO" id="GO:0016627">
    <property type="term" value="F:oxidoreductase activity, acting on the CH-CH group of donors"/>
    <property type="evidence" value="ECO:0007669"/>
    <property type="project" value="InterPro"/>
</dbReference>
<dbReference type="Gene3D" id="2.40.110.10">
    <property type="entry name" value="Butyryl-CoA Dehydrogenase, subunit A, domain 2"/>
    <property type="match status" value="1"/>
</dbReference>
<dbReference type="FunFam" id="2.40.110.10:FF:000011">
    <property type="entry name" value="Acyl-CoA dehydrogenase FadE34"/>
    <property type="match status" value="1"/>
</dbReference>
<evidence type="ECO:0000256" key="3">
    <source>
        <dbReference type="ARBA" id="ARBA00022630"/>
    </source>
</evidence>
<feature type="domain" description="Acyl-CoA oxidase/dehydrogenase middle" evidence="7">
    <location>
        <begin position="138"/>
        <end position="231"/>
    </location>
</feature>
<dbReference type="PANTHER" id="PTHR43292:SF4">
    <property type="entry name" value="ACYL-COA DEHYDROGENASE FADE34"/>
    <property type="match status" value="1"/>
</dbReference>
<accession>A0A6J7JLN5</accession>
<feature type="domain" description="Acyl-CoA dehydrogenase/oxidase C-terminal" evidence="6">
    <location>
        <begin position="244"/>
        <end position="390"/>
    </location>
</feature>
<keyword evidence="3" id="KW-0285">Flavoprotein</keyword>
<organism evidence="9">
    <name type="scientific">freshwater metagenome</name>
    <dbReference type="NCBI Taxonomy" id="449393"/>
    <lineage>
        <taxon>unclassified sequences</taxon>
        <taxon>metagenomes</taxon>
        <taxon>ecological metagenomes</taxon>
    </lineage>
</organism>
<dbReference type="Pfam" id="PF02770">
    <property type="entry name" value="Acyl-CoA_dh_M"/>
    <property type="match status" value="1"/>
</dbReference>
<dbReference type="SUPFAM" id="SSF47203">
    <property type="entry name" value="Acyl-CoA dehydrogenase C-terminal domain-like"/>
    <property type="match status" value="1"/>
</dbReference>
<dbReference type="Gene3D" id="1.10.540.10">
    <property type="entry name" value="Acyl-CoA dehydrogenase/oxidase, N-terminal domain"/>
    <property type="match status" value="1"/>
</dbReference>
<dbReference type="InterPro" id="IPR009100">
    <property type="entry name" value="AcylCoA_DH/oxidase_NM_dom_sf"/>
</dbReference>
<feature type="domain" description="Acyl-CoA dehydrogenase/oxidase N-terminal" evidence="8">
    <location>
        <begin position="11"/>
        <end position="134"/>
    </location>
</feature>
<dbReference type="Pfam" id="PF00441">
    <property type="entry name" value="Acyl-CoA_dh_1"/>
    <property type="match status" value="1"/>
</dbReference>
<evidence type="ECO:0000259" key="6">
    <source>
        <dbReference type="Pfam" id="PF00441"/>
    </source>
</evidence>
<comment type="similarity">
    <text evidence="2">Belongs to the acyl-CoA dehydrogenase family.</text>
</comment>
<evidence type="ECO:0000313" key="9">
    <source>
        <dbReference type="EMBL" id="CAB4943022.1"/>
    </source>
</evidence>
<evidence type="ECO:0000259" key="8">
    <source>
        <dbReference type="Pfam" id="PF02771"/>
    </source>
</evidence>
<dbReference type="GO" id="GO:0005886">
    <property type="term" value="C:plasma membrane"/>
    <property type="evidence" value="ECO:0007669"/>
    <property type="project" value="TreeGrafter"/>
</dbReference>
<dbReference type="InterPro" id="IPR009075">
    <property type="entry name" value="AcylCo_DH/oxidase_C"/>
</dbReference>
<reference evidence="9" key="1">
    <citation type="submission" date="2020-05" db="EMBL/GenBank/DDBJ databases">
        <authorList>
            <person name="Chiriac C."/>
            <person name="Salcher M."/>
            <person name="Ghai R."/>
            <person name="Kavagutti S V."/>
        </authorList>
    </citation>
    <scope>NUCLEOTIDE SEQUENCE</scope>
</reference>
<evidence type="ECO:0000256" key="1">
    <source>
        <dbReference type="ARBA" id="ARBA00001974"/>
    </source>
</evidence>
<dbReference type="InterPro" id="IPR036250">
    <property type="entry name" value="AcylCo_DH-like_C"/>
</dbReference>
<dbReference type="PANTHER" id="PTHR43292">
    <property type="entry name" value="ACYL-COA DEHYDROGENASE"/>
    <property type="match status" value="1"/>
</dbReference>
<dbReference type="InterPro" id="IPR006091">
    <property type="entry name" value="Acyl-CoA_Oxase/DH_mid-dom"/>
</dbReference>
<dbReference type="GO" id="GO:0050660">
    <property type="term" value="F:flavin adenine dinucleotide binding"/>
    <property type="evidence" value="ECO:0007669"/>
    <property type="project" value="InterPro"/>
</dbReference>
<gene>
    <name evidence="9" type="ORF">UFOPK3789_00198</name>
</gene>
<dbReference type="InterPro" id="IPR052161">
    <property type="entry name" value="Mycobact_Acyl-CoA_DH"/>
</dbReference>
<keyword evidence="4" id="KW-0274">FAD</keyword>
<protein>
    <submittedName>
        <fullName evidence="9">Unannotated protein</fullName>
    </submittedName>
</protein>
<dbReference type="SUPFAM" id="SSF56645">
    <property type="entry name" value="Acyl-CoA dehydrogenase NM domain-like"/>
    <property type="match status" value="1"/>
</dbReference>
<evidence type="ECO:0000256" key="5">
    <source>
        <dbReference type="ARBA" id="ARBA00023002"/>
    </source>
</evidence>
<proteinExistence type="inferred from homology"/>